<evidence type="ECO:0000313" key="1">
    <source>
        <dbReference type="EMBL" id="CAK7330409.1"/>
    </source>
</evidence>
<dbReference type="Proteomes" id="UP001314170">
    <property type="component" value="Unassembled WGS sequence"/>
</dbReference>
<comment type="caution">
    <text evidence="1">The sequence shown here is derived from an EMBL/GenBank/DDBJ whole genome shotgun (WGS) entry which is preliminary data.</text>
</comment>
<protein>
    <submittedName>
        <fullName evidence="1">Uncharacterized protein</fullName>
    </submittedName>
</protein>
<dbReference type="EMBL" id="CAWUPB010000913">
    <property type="protein sequence ID" value="CAK7330409.1"/>
    <property type="molecule type" value="Genomic_DNA"/>
</dbReference>
<gene>
    <name evidence="1" type="ORF">DCAF_LOCUS7942</name>
</gene>
<evidence type="ECO:0000313" key="2">
    <source>
        <dbReference type="Proteomes" id="UP001314170"/>
    </source>
</evidence>
<dbReference type="AlphaFoldDB" id="A0AAV1RCE0"/>
<accession>A0AAV1RCE0</accession>
<organism evidence="1 2">
    <name type="scientific">Dovyalis caffra</name>
    <dbReference type="NCBI Taxonomy" id="77055"/>
    <lineage>
        <taxon>Eukaryota</taxon>
        <taxon>Viridiplantae</taxon>
        <taxon>Streptophyta</taxon>
        <taxon>Embryophyta</taxon>
        <taxon>Tracheophyta</taxon>
        <taxon>Spermatophyta</taxon>
        <taxon>Magnoliopsida</taxon>
        <taxon>eudicotyledons</taxon>
        <taxon>Gunneridae</taxon>
        <taxon>Pentapetalae</taxon>
        <taxon>rosids</taxon>
        <taxon>fabids</taxon>
        <taxon>Malpighiales</taxon>
        <taxon>Salicaceae</taxon>
        <taxon>Flacourtieae</taxon>
        <taxon>Dovyalis</taxon>
    </lineage>
</organism>
<name>A0AAV1RCE0_9ROSI</name>
<reference evidence="1 2" key="1">
    <citation type="submission" date="2024-01" db="EMBL/GenBank/DDBJ databases">
        <authorList>
            <person name="Waweru B."/>
        </authorList>
    </citation>
    <scope>NUCLEOTIDE SEQUENCE [LARGE SCALE GENOMIC DNA]</scope>
</reference>
<sequence length="158" mass="17948">MEAKKSKRMRSQEDVDVREMGLQLRYDFEVSLAAYIPLKPSIPWKGEGSVQARCPLSYDDENHIIHATIAQGRRSVGRNDVCPQTIRDTLYPKNKDVDNYCIQLASKFAFNREGGAGGRKNYRYSKRRDRDLNKVGQASTSTVTNPIIEKPAKIQVNT</sequence>
<keyword evidence="2" id="KW-1185">Reference proteome</keyword>
<proteinExistence type="predicted"/>